<evidence type="ECO:0000313" key="11">
    <source>
        <dbReference type="Proteomes" id="UP000050795"/>
    </source>
</evidence>
<evidence type="ECO:0000256" key="8">
    <source>
        <dbReference type="ARBA" id="ARBA00075811"/>
    </source>
</evidence>
<reference evidence="11" key="1">
    <citation type="submission" date="2022-06" db="EMBL/GenBank/DDBJ databases">
        <authorList>
            <person name="Berger JAMES D."/>
            <person name="Berger JAMES D."/>
        </authorList>
    </citation>
    <scope>NUCLEOTIDE SEQUENCE [LARGE SCALE GENOMIC DNA]</scope>
</reference>
<keyword evidence="4" id="KW-0206">Cytoskeleton</keyword>
<keyword evidence="11" id="KW-1185">Reference proteome</keyword>
<feature type="domain" description="SEP" evidence="10">
    <location>
        <begin position="239"/>
        <end position="303"/>
    </location>
</feature>
<reference evidence="12" key="2">
    <citation type="submission" date="2023-11" db="UniProtKB">
        <authorList>
            <consortium name="WormBaseParasite"/>
        </authorList>
    </citation>
    <scope>IDENTIFICATION</scope>
</reference>
<dbReference type="Proteomes" id="UP000050795">
    <property type="component" value="Unassembled WGS sequence"/>
</dbReference>
<evidence type="ECO:0000259" key="10">
    <source>
        <dbReference type="PROSITE" id="PS51399"/>
    </source>
</evidence>
<accession>A0AA85KC64</accession>
<dbReference type="Pfam" id="PF08059">
    <property type="entry name" value="SEP"/>
    <property type="match status" value="1"/>
</dbReference>
<proteinExistence type="predicted"/>
<name>A0AA85KC64_TRIRE</name>
<dbReference type="InterPro" id="IPR012989">
    <property type="entry name" value="SEP_domain"/>
</dbReference>
<evidence type="ECO:0000256" key="2">
    <source>
        <dbReference type="ARBA" id="ARBA00022490"/>
    </source>
</evidence>
<comment type="subcellular location">
    <subcellularLocation>
        <location evidence="1">Cytoplasm</location>
        <location evidence="1">Cytoskeleton</location>
    </subcellularLocation>
</comment>
<evidence type="ECO:0000313" key="12">
    <source>
        <dbReference type="WBParaSite" id="TREG1_68210.2"/>
    </source>
</evidence>
<comment type="function">
    <text evidence="5">May be involved in the reorganization of actin cytoskeleton mediated by RND1, RND2 and RND3. Promotes RHOA activation mediated by GNA12 and GNA13.</text>
</comment>
<comment type="subunit">
    <text evidence="6">Interacts with GNA12, GNA13, RND1, RND2 and RND3.</text>
</comment>
<dbReference type="PROSITE" id="PS51399">
    <property type="entry name" value="SEP"/>
    <property type="match status" value="1"/>
</dbReference>
<evidence type="ECO:0000256" key="6">
    <source>
        <dbReference type="ARBA" id="ARBA00062345"/>
    </source>
</evidence>
<keyword evidence="3" id="KW-0175">Coiled coil</keyword>
<dbReference type="PANTHER" id="PTHR23333">
    <property type="entry name" value="UBX DOMAIN CONTAINING PROTEIN"/>
    <property type="match status" value="1"/>
</dbReference>
<organism evidence="11 12">
    <name type="scientific">Trichobilharzia regenti</name>
    <name type="common">Nasal bird schistosome</name>
    <dbReference type="NCBI Taxonomy" id="157069"/>
    <lineage>
        <taxon>Eukaryota</taxon>
        <taxon>Metazoa</taxon>
        <taxon>Spiralia</taxon>
        <taxon>Lophotrochozoa</taxon>
        <taxon>Platyhelminthes</taxon>
        <taxon>Trematoda</taxon>
        <taxon>Digenea</taxon>
        <taxon>Strigeidida</taxon>
        <taxon>Schistosomatoidea</taxon>
        <taxon>Schistosomatidae</taxon>
        <taxon>Trichobilharzia</taxon>
    </lineage>
</organism>
<evidence type="ECO:0000256" key="1">
    <source>
        <dbReference type="ARBA" id="ARBA00004245"/>
    </source>
</evidence>
<dbReference type="AlphaFoldDB" id="A0AA85KC64"/>
<dbReference type="GO" id="GO:0005856">
    <property type="term" value="C:cytoskeleton"/>
    <property type="evidence" value="ECO:0007669"/>
    <property type="project" value="UniProtKB-SubCell"/>
</dbReference>
<keyword evidence="2" id="KW-0963">Cytoplasm</keyword>
<evidence type="ECO:0000256" key="7">
    <source>
        <dbReference type="ARBA" id="ARBA00073759"/>
    </source>
</evidence>
<dbReference type="GO" id="GO:0043130">
    <property type="term" value="F:ubiquitin binding"/>
    <property type="evidence" value="ECO:0007669"/>
    <property type="project" value="TreeGrafter"/>
</dbReference>
<dbReference type="InterPro" id="IPR036241">
    <property type="entry name" value="NSFL1C_SEP_dom_sf"/>
</dbReference>
<protein>
    <recommendedName>
        <fullName evidence="7">UBX domain-containing protein 11</fullName>
    </recommendedName>
    <alternativeName>
        <fullName evidence="9">Socius</fullName>
    </alternativeName>
    <alternativeName>
        <fullName evidence="8">UBX domain-containing protein 5</fullName>
    </alternativeName>
</protein>
<dbReference type="GO" id="GO:0043161">
    <property type="term" value="P:proteasome-mediated ubiquitin-dependent protein catabolic process"/>
    <property type="evidence" value="ECO:0007669"/>
    <property type="project" value="TreeGrafter"/>
</dbReference>
<evidence type="ECO:0000256" key="9">
    <source>
        <dbReference type="ARBA" id="ARBA00081109"/>
    </source>
</evidence>
<sequence>MTRQGRASDTKFRPIKKSVKEISVTCPSIVDKSLSCDSPYSFDNLLDDITSEISVSRYVRNLKSMNNTQKLDELESILSSHRETLNTDYEFISSLLKKNEALLKENANQKLTIKQQAIQIQLLENKLKMFYNNQSEIGTNTLESRKIDILEKCCEKLQKQIFEMEEFLHDHGLMWIGVQPSDDCTTSNTGSKTEIKFDESVFNRLIQQIHSLNKWIERGCEKKIISQSTSSNIACLRNESPVPIVLYADGLCFNSEPFRLYKSHATLQFIQDILDGYFPSELQSRYPNGVQLKLIDKHTVQFMSLKKPNPFLSSGYKLGSLYNSLADESNEDYDISSHEKFMPNNEENGITLKQVGNQSDEEMNNLLSELIPHEPLTFDDLLKRLPECKVTKSGHIINVRKDIKDEYGGRGIIPTISNIETDHLIKEHIKHDDQMKLNDLITLRVYSENGSEIFNLKMHPMNTVEELYSILNSARAKSVSTLNRSYRLVAMGTRNSHENSNQLCYRQSLVDLSAKLKECGIVGRTTLRMEYHPYKLTTHQTQIDVNNLLSTQQNNLWNHTESIVSNQRYKESLNKSVRSSE</sequence>
<evidence type="ECO:0000256" key="4">
    <source>
        <dbReference type="ARBA" id="ARBA00023212"/>
    </source>
</evidence>
<evidence type="ECO:0000256" key="3">
    <source>
        <dbReference type="ARBA" id="ARBA00023054"/>
    </source>
</evidence>
<dbReference type="Gene3D" id="3.30.420.210">
    <property type="entry name" value="SEP domain"/>
    <property type="match status" value="1"/>
</dbReference>
<dbReference type="FunFam" id="3.30.420.210:FF:000003">
    <property type="entry name" value="UBX domain protein 11"/>
    <property type="match status" value="1"/>
</dbReference>
<dbReference type="PANTHER" id="PTHR23333:SF4">
    <property type="entry name" value="UBX DOMAIN-CONTAINING PROTEIN 11"/>
    <property type="match status" value="1"/>
</dbReference>
<dbReference type="WBParaSite" id="TREG1_68210.2">
    <property type="protein sequence ID" value="TREG1_68210.2"/>
    <property type="gene ID" value="TREG1_68210"/>
</dbReference>
<dbReference type="SUPFAM" id="SSF102848">
    <property type="entry name" value="NSFL1 (p97 ATPase) cofactor p47, SEP domain"/>
    <property type="match status" value="1"/>
</dbReference>
<evidence type="ECO:0000256" key="5">
    <source>
        <dbReference type="ARBA" id="ARBA00059434"/>
    </source>
</evidence>